<dbReference type="SUPFAM" id="SSF82866">
    <property type="entry name" value="Multidrug efflux transporter AcrB transmembrane domain"/>
    <property type="match status" value="2"/>
</dbReference>
<feature type="transmembrane region" description="Helical" evidence="9">
    <location>
        <begin position="537"/>
        <end position="559"/>
    </location>
</feature>
<accession>A0A317E251</accession>
<feature type="transmembrane region" description="Helical" evidence="9">
    <location>
        <begin position="369"/>
        <end position="391"/>
    </location>
</feature>
<evidence type="ECO:0000256" key="1">
    <source>
        <dbReference type="ARBA" id="ARBA00004429"/>
    </source>
</evidence>
<keyword evidence="7 9" id="KW-1133">Transmembrane helix</keyword>
<keyword evidence="4" id="KW-1003">Cell membrane</keyword>
<gene>
    <name evidence="10" type="ORF">DKG74_16245</name>
</gene>
<feature type="transmembrane region" description="Helical" evidence="9">
    <location>
        <begin position="928"/>
        <end position="952"/>
    </location>
</feature>
<dbReference type="Proteomes" id="UP000245461">
    <property type="component" value="Unassembled WGS sequence"/>
</dbReference>
<dbReference type="Gene3D" id="3.30.2090.10">
    <property type="entry name" value="Multidrug efflux transporter AcrB TolC docking domain, DN and DC subdomains"/>
    <property type="match status" value="2"/>
</dbReference>
<sequence>MKIPHFFIDRPIFAAVISIVIVLIGGIAYFRLPVAQYPEIAPPTVVVTANYPGANPETIARTVAAPIEEQVNGVEGMIYMRSYSSSDGRMQLTVTFRPGTNLDTAQVLVQNRVSIAEPLLPEAVRRQGVTTAKSSPDILMVIHVLSPDNTFDNLYISNYVTLQIKDVLARVDGVGSITAFGARDYAMRIWLDPDRMAAFNISTGDVTSAVSVQNNEVAGGRLGQQPIETPTPFEIQVRLQGRLQSPEEFGDIIVKAFGDGRFVRLRDVGRVELAARDYSSNSYLDGKPAQALGVFQRPGSNAVATAEALKKTMEDLSRNFPKGLEYRIVYNPTDYVEESMQEVLKTLLEAVALVIVVVFLFLQSWRATIIPIIVIPVALIGTFAVMAALGFSLNTLSMFGLVLAIGIVVDDAIVVVEAVEHHIAEGLSPRDAARKTMDEVSGALIAIAIVLAAVFLPTIFIPGISGAFYTQFAVTVAVATAISAFNSLTLSPALAALLLRPKRVGSRGFHPVRRFFGGFNAGFDWTSKRYGKLVGGLTRRAVVVLVVYGGLIGLTVFGFSRQPTGFIPMQDRGFLIGVLQLPPGASLARTDEAVHRAGDIALQVPGVAHAVMIAGFSGATFTAATNAATIFLILDDAGERAAKGLTAAAVTAELRKRLFAIQEAFVLVIPPPPVSGIGNAGGFSMQVQDRSGAGIAALKAAADGFVGAASKIPGLTSVYTPLQTGTPQLYVDIDRARAQILNVAPDAIFSTLSTLLGSSYINDLTLFGRSYRVTAQADSQYRISPDDIARMRARSNDGVMVPLGSVATFSDIAGPDLVVRYNQYTSAPVTGSLLPGMSSGTAMAQLEKLAADNLPPGVNFEWTELSYQERIAGSVAFLVFPLAVLFVFLALAAQYESWTLPLAIILIVPMCLLSALGGIMLRGIDNNILVQIGFVVLIGLASKNAILIVEFARQLEGRGLDRFAAVLEASRLRLRPILMTSLAFTLGVVPLAIATGAGSEMRQALGTAVAFGMLGVTVFGLLFTPVFYTAIRGLFGGRRRGDAAETAPAQTPV</sequence>
<evidence type="ECO:0000256" key="2">
    <source>
        <dbReference type="ARBA" id="ARBA00010942"/>
    </source>
</evidence>
<organism evidence="10 11">
    <name type="scientific">Zavarzinia aquatilis</name>
    <dbReference type="NCBI Taxonomy" id="2211142"/>
    <lineage>
        <taxon>Bacteria</taxon>
        <taxon>Pseudomonadati</taxon>
        <taxon>Pseudomonadota</taxon>
        <taxon>Alphaproteobacteria</taxon>
        <taxon>Rhodospirillales</taxon>
        <taxon>Zavarziniaceae</taxon>
        <taxon>Zavarzinia</taxon>
    </lineage>
</organism>
<dbReference type="GO" id="GO:0042910">
    <property type="term" value="F:xenobiotic transmembrane transporter activity"/>
    <property type="evidence" value="ECO:0007669"/>
    <property type="project" value="TreeGrafter"/>
</dbReference>
<feature type="transmembrane region" description="Helical" evidence="9">
    <location>
        <begin position="900"/>
        <end position="922"/>
    </location>
</feature>
<evidence type="ECO:0000313" key="10">
    <source>
        <dbReference type="EMBL" id="PWR20230.1"/>
    </source>
</evidence>
<feature type="transmembrane region" description="Helical" evidence="9">
    <location>
        <begin position="472"/>
        <end position="499"/>
    </location>
</feature>
<dbReference type="InterPro" id="IPR004764">
    <property type="entry name" value="MdtF-like"/>
</dbReference>
<feature type="transmembrane region" description="Helical" evidence="9">
    <location>
        <begin position="12"/>
        <end position="32"/>
    </location>
</feature>
<dbReference type="Gene3D" id="1.20.1640.10">
    <property type="entry name" value="Multidrug efflux transporter AcrB transmembrane domain"/>
    <property type="match status" value="2"/>
</dbReference>
<dbReference type="PRINTS" id="PR00702">
    <property type="entry name" value="ACRIFLAVINRP"/>
</dbReference>
<keyword evidence="6 9" id="KW-0812">Transmembrane</keyword>
<evidence type="ECO:0000256" key="6">
    <source>
        <dbReference type="ARBA" id="ARBA00022692"/>
    </source>
</evidence>
<comment type="caution">
    <text evidence="10">The sequence shown here is derived from an EMBL/GenBank/DDBJ whole genome shotgun (WGS) entry which is preliminary data.</text>
</comment>
<evidence type="ECO:0000256" key="4">
    <source>
        <dbReference type="ARBA" id="ARBA00022475"/>
    </source>
</evidence>
<dbReference type="FunFam" id="3.30.70.1430:FF:000001">
    <property type="entry name" value="Efflux pump membrane transporter"/>
    <property type="match status" value="1"/>
</dbReference>
<proteinExistence type="inferred from homology"/>
<feature type="transmembrane region" description="Helical" evidence="9">
    <location>
        <begin position="343"/>
        <end position="362"/>
    </location>
</feature>
<feature type="transmembrane region" description="Helical" evidence="9">
    <location>
        <begin position="871"/>
        <end position="893"/>
    </location>
</feature>
<dbReference type="InterPro" id="IPR027463">
    <property type="entry name" value="AcrB_DN_DC_subdom"/>
</dbReference>
<comment type="similarity">
    <text evidence="2 9">Belongs to the resistance-nodulation-cell division (RND) (TC 2.A.6) family.</text>
</comment>
<dbReference type="NCBIfam" id="TIGR00915">
    <property type="entry name" value="2A0602"/>
    <property type="match status" value="1"/>
</dbReference>
<dbReference type="PANTHER" id="PTHR32063:SF11">
    <property type="entry name" value="CATION OR DRUG EFFLUX SYSTEM PROTEIN"/>
    <property type="match status" value="1"/>
</dbReference>
<keyword evidence="5 9" id="KW-0997">Cell inner membrane</keyword>
<feature type="transmembrane region" description="Helical" evidence="9">
    <location>
        <begin position="1009"/>
        <end position="1031"/>
    </location>
</feature>
<keyword evidence="11" id="KW-1185">Reference proteome</keyword>
<dbReference type="PANTHER" id="PTHR32063">
    <property type="match status" value="1"/>
</dbReference>
<dbReference type="Gene3D" id="3.30.70.1430">
    <property type="entry name" value="Multidrug efflux transporter AcrB pore domain"/>
    <property type="match status" value="2"/>
</dbReference>
<evidence type="ECO:0000256" key="8">
    <source>
        <dbReference type="ARBA" id="ARBA00023136"/>
    </source>
</evidence>
<keyword evidence="8 9" id="KW-0472">Membrane</keyword>
<dbReference type="AlphaFoldDB" id="A0A317E251"/>
<dbReference type="EMBL" id="QGLE01000010">
    <property type="protein sequence ID" value="PWR20230.1"/>
    <property type="molecule type" value="Genomic_DNA"/>
</dbReference>
<dbReference type="OrthoDB" id="9806532at2"/>
<dbReference type="SUPFAM" id="SSF82714">
    <property type="entry name" value="Multidrug efflux transporter AcrB TolC docking domain, DN and DC subdomains"/>
    <property type="match status" value="2"/>
</dbReference>
<comment type="subcellular location">
    <subcellularLocation>
        <location evidence="1 9">Cell inner membrane</location>
        <topology evidence="1 9">Multi-pass membrane protein</topology>
    </subcellularLocation>
</comment>
<evidence type="ECO:0000256" key="5">
    <source>
        <dbReference type="ARBA" id="ARBA00022519"/>
    </source>
</evidence>
<dbReference type="GO" id="GO:0015562">
    <property type="term" value="F:efflux transmembrane transporter activity"/>
    <property type="evidence" value="ECO:0007669"/>
    <property type="project" value="InterPro"/>
</dbReference>
<name>A0A317E251_9PROT</name>
<dbReference type="SUPFAM" id="SSF82693">
    <property type="entry name" value="Multidrug efflux transporter AcrB pore domain, PN1, PN2, PC1 and PC2 subdomains"/>
    <property type="match status" value="4"/>
</dbReference>
<dbReference type="RefSeq" id="WP_109907227.1">
    <property type="nucleotide sequence ID" value="NZ_QGLE01000010.1"/>
</dbReference>
<evidence type="ECO:0000256" key="3">
    <source>
        <dbReference type="ARBA" id="ARBA00022448"/>
    </source>
</evidence>
<feature type="transmembrane region" description="Helical" evidence="9">
    <location>
        <begin position="977"/>
        <end position="997"/>
    </location>
</feature>
<dbReference type="FunFam" id="1.20.1640.10:FF:000001">
    <property type="entry name" value="Efflux pump membrane transporter"/>
    <property type="match status" value="1"/>
</dbReference>
<keyword evidence="3 9" id="KW-0813">Transport</keyword>
<evidence type="ECO:0000256" key="7">
    <source>
        <dbReference type="ARBA" id="ARBA00022989"/>
    </source>
</evidence>
<evidence type="ECO:0000313" key="11">
    <source>
        <dbReference type="Proteomes" id="UP000245461"/>
    </source>
</evidence>
<dbReference type="NCBIfam" id="NF000282">
    <property type="entry name" value="RND_permease_1"/>
    <property type="match status" value="1"/>
</dbReference>
<dbReference type="Gene3D" id="3.30.70.1440">
    <property type="entry name" value="Multidrug efflux transporter AcrB pore domain"/>
    <property type="match status" value="1"/>
</dbReference>
<dbReference type="GO" id="GO:0009636">
    <property type="term" value="P:response to toxic substance"/>
    <property type="evidence" value="ECO:0007669"/>
    <property type="project" value="UniProtKB-ARBA"/>
</dbReference>
<dbReference type="InterPro" id="IPR001036">
    <property type="entry name" value="Acrflvin-R"/>
</dbReference>
<reference evidence="10 11" key="1">
    <citation type="submission" date="2018-05" db="EMBL/GenBank/DDBJ databases">
        <title>Zavarzinia sp. HR-AS.</title>
        <authorList>
            <person name="Lee Y."/>
            <person name="Jeon C.O."/>
        </authorList>
    </citation>
    <scope>NUCLEOTIDE SEQUENCE [LARGE SCALE GENOMIC DNA]</scope>
    <source>
        <strain evidence="10 11">HR-AS</strain>
    </source>
</reference>
<dbReference type="GO" id="GO:0005886">
    <property type="term" value="C:plasma membrane"/>
    <property type="evidence" value="ECO:0007669"/>
    <property type="project" value="UniProtKB-SubCell"/>
</dbReference>
<feature type="transmembrane region" description="Helical" evidence="9">
    <location>
        <begin position="397"/>
        <end position="419"/>
    </location>
</feature>
<protein>
    <recommendedName>
        <fullName evidence="9">Efflux pump membrane transporter</fullName>
    </recommendedName>
</protein>
<evidence type="ECO:0000256" key="9">
    <source>
        <dbReference type="RuleBase" id="RU364070"/>
    </source>
</evidence>
<dbReference type="Pfam" id="PF00873">
    <property type="entry name" value="ACR_tran"/>
    <property type="match status" value="1"/>
</dbReference>
<feature type="transmembrane region" description="Helical" evidence="9">
    <location>
        <begin position="440"/>
        <end position="460"/>
    </location>
</feature>
<dbReference type="Gene3D" id="3.30.70.1320">
    <property type="entry name" value="Multidrug efflux transporter AcrB pore domain like"/>
    <property type="match status" value="1"/>
</dbReference>